<evidence type="ECO:0000313" key="5">
    <source>
        <dbReference type="EMBL" id="CAB4221909.1"/>
    </source>
</evidence>
<dbReference type="EMBL" id="LR796839">
    <property type="protein sequence ID" value="CAB4169242.1"/>
    <property type="molecule type" value="Genomic_DNA"/>
</dbReference>
<evidence type="ECO:0000313" key="2">
    <source>
        <dbReference type="EMBL" id="CAB4169242.1"/>
    </source>
</evidence>
<dbReference type="EMBL" id="LR796442">
    <property type="protein sequence ID" value="CAB4144987.1"/>
    <property type="molecule type" value="Genomic_DNA"/>
</dbReference>
<evidence type="ECO:0000313" key="3">
    <source>
        <dbReference type="EMBL" id="CAB4180746.1"/>
    </source>
</evidence>
<dbReference type="EMBL" id="LR797237">
    <property type="protein sequence ID" value="CAB4195314.1"/>
    <property type="molecule type" value="Genomic_DNA"/>
</dbReference>
<organism evidence="5">
    <name type="scientific">uncultured Caudovirales phage</name>
    <dbReference type="NCBI Taxonomy" id="2100421"/>
    <lineage>
        <taxon>Viruses</taxon>
        <taxon>Duplodnaviria</taxon>
        <taxon>Heunggongvirae</taxon>
        <taxon>Uroviricota</taxon>
        <taxon>Caudoviricetes</taxon>
        <taxon>Peduoviridae</taxon>
        <taxon>Maltschvirus</taxon>
        <taxon>Maltschvirus maltsch</taxon>
    </lineage>
</organism>
<evidence type="ECO:0000313" key="4">
    <source>
        <dbReference type="EMBL" id="CAB4195314.1"/>
    </source>
</evidence>
<gene>
    <name evidence="3" type="ORF">UFOVP1053_6</name>
    <name evidence="4" type="ORF">UFOVP1297_5</name>
    <name evidence="5" type="ORF">UFOVP1647_45</name>
    <name evidence="1" type="ORF">UFOVP472_6</name>
    <name evidence="2" type="ORF">UFOVP891_61</name>
</gene>
<accession>A0A6J5T2U6</accession>
<protein>
    <submittedName>
        <fullName evidence="5">Uncharacterized protein</fullName>
    </submittedName>
</protein>
<name>A0A6J5T2U6_9CAUD</name>
<evidence type="ECO:0000313" key="1">
    <source>
        <dbReference type="EMBL" id="CAB4144987.1"/>
    </source>
</evidence>
<reference evidence="5" key="1">
    <citation type="submission" date="2020-05" db="EMBL/GenBank/DDBJ databases">
        <authorList>
            <person name="Chiriac C."/>
            <person name="Salcher M."/>
            <person name="Ghai R."/>
            <person name="Kavagutti S V."/>
        </authorList>
    </citation>
    <scope>NUCLEOTIDE SEQUENCE</scope>
</reference>
<dbReference type="EMBL" id="LR797004">
    <property type="protein sequence ID" value="CAB4180746.1"/>
    <property type="molecule type" value="Genomic_DNA"/>
</dbReference>
<dbReference type="EMBL" id="LR797507">
    <property type="protein sequence ID" value="CAB4221909.1"/>
    <property type="molecule type" value="Genomic_DNA"/>
</dbReference>
<proteinExistence type="predicted"/>
<sequence length="112" mass="11488">MAILFTIRGPHLNLNPAGRRGVPPDLCGAFPLPAKYFAISGVTKDSAGTALAACVVDMFNTVTDVKCDSVTSDAAGVYESRALNGCSPYYAVAYKAGSPDVAGTTVNTLTAV</sequence>